<name>A0ABR2JT58_9EUKA</name>
<feature type="domain" description="RUN" evidence="2">
    <location>
        <begin position="902"/>
        <end position="1031"/>
    </location>
</feature>
<gene>
    <name evidence="3" type="ORF">M9Y10_044594</name>
</gene>
<dbReference type="InterPro" id="IPR037213">
    <property type="entry name" value="Run_dom_sf"/>
</dbReference>
<evidence type="ECO:0000313" key="4">
    <source>
        <dbReference type="Proteomes" id="UP001470230"/>
    </source>
</evidence>
<feature type="domain" description="RUN" evidence="2">
    <location>
        <begin position="747"/>
        <end position="877"/>
    </location>
</feature>
<dbReference type="PANTHER" id="PTHR48233">
    <property type="entry name" value="MUCIN 4B, ISOFORM B-RELATED"/>
    <property type="match status" value="1"/>
</dbReference>
<feature type="compositionally biased region" description="Polar residues" evidence="1">
    <location>
        <begin position="275"/>
        <end position="327"/>
    </location>
</feature>
<evidence type="ECO:0000313" key="3">
    <source>
        <dbReference type="EMBL" id="KAK8881956.1"/>
    </source>
</evidence>
<feature type="region of interest" description="Disordered" evidence="1">
    <location>
        <begin position="249"/>
        <end position="485"/>
    </location>
</feature>
<dbReference type="InterPro" id="IPR053361">
    <property type="entry name" value="Vulval_dev_neg_regulator"/>
</dbReference>
<organism evidence="3 4">
    <name type="scientific">Tritrichomonas musculus</name>
    <dbReference type="NCBI Taxonomy" id="1915356"/>
    <lineage>
        <taxon>Eukaryota</taxon>
        <taxon>Metamonada</taxon>
        <taxon>Parabasalia</taxon>
        <taxon>Tritrichomonadida</taxon>
        <taxon>Tritrichomonadidae</taxon>
        <taxon>Tritrichomonas</taxon>
    </lineage>
</organism>
<dbReference type="PANTHER" id="PTHR48233:SF4">
    <property type="entry name" value="MUCIN 4B, ISOFORM B-RELATED"/>
    <property type="match status" value="1"/>
</dbReference>
<dbReference type="EMBL" id="JAPFFF010000009">
    <property type="protein sequence ID" value="KAK8881956.1"/>
    <property type="molecule type" value="Genomic_DNA"/>
</dbReference>
<feature type="compositionally biased region" description="Low complexity" evidence="1">
    <location>
        <begin position="255"/>
        <end position="274"/>
    </location>
</feature>
<comment type="caution">
    <text evidence="3">The sequence shown here is derived from an EMBL/GenBank/DDBJ whole genome shotgun (WGS) entry which is preliminary data.</text>
</comment>
<protein>
    <recommendedName>
        <fullName evidence="2">RUN domain-containing protein</fullName>
    </recommendedName>
</protein>
<feature type="compositionally biased region" description="Low complexity" evidence="1">
    <location>
        <begin position="424"/>
        <end position="474"/>
    </location>
</feature>
<keyword evidence="4" id="KW-1185">Reference proteome</keyword>
<dbReference type="InterPro" id="IPR004012">
    <property type="entry name" value="Run_dom"/>
</dbReference>
<accession>A0ABR2JT58</accession>
<reference evidence="3 4" key="1">
    <citation type="submission" date="2024-04" db="EMBL/GenBank/DDBJ databases">
        <title>Tritrichomonas musculus Genome.</title>
        <authorList>
            <person name="Alves-Ferreira E."/>
            <person name="Grigg M."/>
            <person name="Lorenzi H."/>
            <person name="Galac M."/>
        </authorList>
    </citation>
    <scope>NUCLEOTIDE SEQUENCE [LARGE SCALE GENOMIC DNA]</scope>
    <source>
        <strain evidence="3 4">EAF2021</strain>
    </source>
</reference>
<feature type="compositionally biased region" description="Polar residues" evidence="1">
    <location>
        <begin position="348"/>
        <end position="367"/>
    </location>
</feature>
<sequence>MSKITVGVPPNFSPLLCRQKNWEKIECQIEQHKRHTYNITTIGPFFFLNPQNKKNYPFMIFLPNYTLEPIPKKGNSCTISIRFPRPIPSITFLASKDEQIREIHEYITISKKEMSLFLDNVKISENITCDGFEQFSENFSKPVKIIPNIQFMNGKWQLQTLYKEQARELKTILIESHNILALPCYEVPHKFGSNDTVIKSFVVFSKTDQHPIYFKTPDIDEMIRWILFIYAYLNNSPNAVGAPFSHMQSAPIKKTPSQSTQSISSQIQSPASITENSAKNASSIQRSQTSSGIQTPTPNLAQNPNSTTSDTKQPSATINSTPVSPAEQNKRTLEKRPSGQISPGMRSNAVSQMNIKKPTLPSNQDSKGQLMKTQTNSTLQQQPTTPTQSIRQSTSASPGIPSFATAPPKLTEHKKSEFSFIDSPSPATPTTPTTPATPTTPTPSNTTETTTTPANNNENEPATTTNTNNTNNNPPEKEEPEKEEDFDFSFEFESLDIENEPVTKNETSFPDIQFTEVKKDDQNTQKTQEDEDQEDKLTSSINTSSSISSATNSIEGGRSRSFSIKRRNSNIKSQALDSIRSDKPPEVDINDEYIIPPDMEKRLEQSFEDLDKKYQYVIKNDTKCETFKAPNYNDFVSTTLVSMSALMNPNSRTMQIKTLLNTIDADESLDVVDFPFVDQDDAETVEETLSTMSSEDKIDLDSFFKFSEYPDYDITQLTNSVRPRNRFIDEFTQLDQGLRQSGSSSLDLNNFYVVRLCFLVACTIVNGLKEFTDQSSTVSIVEPLKQMSFILPEIDQIVNEIGSLQTTCEQASVAATMLIGKNLLGAFLREVKRAGEWASKYYLESATLSNFEFLDTFVLMLEPMLNTMTFNIDSSSTIFKSASADDVNRYAYTPLFAYLEIDGLFDQGSDPVKIISKQFEVGLKKSKKFLNMTAWDVLEKLSQDQRYSASYYGKFTNSISASKAFFGSSKSKLESWISEAVNSKSIHQFFMLVHINLTLLNNSDYYEESSLIDPFRANYVMKKLCKYISTK</sequence>
<evidence type="ECO:0000259" key="2">
    <source>
        <dbReference type="PROSITE" id="PS50826"/>
    </source>
</evidence>
<evidence type="ECO:0000256" key="1">
    <source>
        <dbReference type="SAM" id="MobiDB-lite"/>
    </source>
</evidence>
<feature type="region of interest" description="Disordered" evidence="1">
    <location>
        <begin position="497"/>
        <end position="567"/>
    </location>
</feature>
<dbReference type="Gene3D" id="1.20.58.900">
    <property type="match status" value="1"/>
</dbReference>
<feature type="compositionally biased region" description="Basic and acidic residues" evidence="1">
    <location>
        <begin position="328"/>
        <end position="337"/>
    </location>
</feature>
<dbReference type="PROSITE" id="PS50826">
    <property type="entry name" value="RUN"/>
    <property type="match status" value="2"/>
</dbReference>
<dbReference type="Proteomes" id="UP001470230">
    <property type="component" value="Unassembled WGS sequence"/>
</dbReference>
<feature type="compositionally biased region" description="Low complexity" evidence="1">
    <location>
        <begin position="538"/>
        <end position="554"/>
    </location>
</feature>
<proteinExistence type="predicted"/>
<feature type="compositionally biased region" description="Low complexity" evidence="1">
    <location>
        <begin position="373"/>
        <end position="395"/>
    </location>
</feature>